<feature type="region of interest" description="Disordered" evidence="1">
    <location>
        <begin position="13"/>
        <end position="53"/>
    </location>
</feature>
<feature type="compositionally biased region" description="Basic and acidic residues" evidence="1">
    <location>
        <begin position="13"/>
        <end position="27"/>
    </location>
</feature>
<feature type="region of interest" description="Disordered" evidence="1">
    <location>
        <begin position="159"/>
        <end position="207"/>
    </location>
</feature>
<dbReference type="PATRIC" id="fig|270498.16.peg.734"/>
<comment type="caution">
    <text evidence="2">The sequence shown here is derived from an EMBL/GenBank/DDBJ whole genome shotgun (WGS) entry which is preliminary data.</text>
</comment>
<dbReference type="Proteomes" id="UP000034076">
    <property type="component" value="Unassembled WGS sequence"/>
</dbReference>
<protein>
    <submittedName>
        <fullName evidence="2">Uncharacterized protein</fullName>
    </submittedName>
</protein>
<dbReference type="RefSeq" id="WP_046441775.1">
    <property type="nucleotide sequence ID" value="NZ_LAYJ01000002.1"/>
</dbReference>
<sequence length="236" mass="26937">MAPNWDDIYRDKFNESSKGFDEQRKQYQDAQAAEQAALDKQRDTASKRAQQELERASQEAYIARTMAGKKMPQMLAAQGISGGMTETTASNIFRDYLRSKSAADASYNTAMSDLQNSYMTNSSTLKSSWAQKQAELDQQQRSQAMEQAKFAYEIALKEEERRRQEEEERKRQEEAERQQREAAARRSSKSSGKKSSGTTDNDKIKYITKKNGVTTGWVMGKDAAKKMEKLGYEIVW</sequence>
<evidence type="ECO:0000313" key="2">
    <source>
        <dbReference type="EMBL" id="KKI52482.1"/>
    </source>
</evidence>
<reference evidence="2 3" key="1">
    <citation type="submission" date="2015-04" db="EMBL/GenBank/DDBJ databases">
        <title>Draft genome sequence of bacteremic isolate Catabacter hongkongensis type strain HKU16T.</title>
        <authorList>
            <person name="Lau S.K."/>
            <person name="Teng J.L."/>
            <person name="Huang Y."/>
            <person name="Curreem S.O."/>
            <person name="Tsui S.K."/>
            <person name="Woo P.C."/>
        </authorList>
    </citation>
    <scope>NUCLEOTIDE SEQUENCE [LARGE SCALE GENOMIC DNA]</scope>
    <source>
        <strain evidence="2 3">HKU16</strain>
    </source>
</reference>
<dbReference type="STRING" id="270498.CHK_0016"/>
<proteinExistence type="predicted"/>
<evidence type="ECO:0000313" key="3">
    <source>
        <dbReference type="Proteomes" id="UP000034076"/>
    </source>
</evidence>
<keyword evidence="3" id="KW-1185">Reference proteome</keyword>
<feature type="compositionally biased region" description="Basic and acidic residues" evidence="1">
    <location>
        <begin position="159"/>
        <end position="184"/>
    </location>
</feature>
<accession>A0A0M2NQ25</accession>
<name>A0A0M2NQ25_9FIRM</name>
<dbReference type="EMBL" id="LAYJ01000002">
    <property type="protein sequence ID" value="KKI52482.1"/>
    <property type="molecule type" value="Genomic_DNA"/>
</dbReference>
<feature type="compositionally biased region" description="Basic and acidic residues" evidence="1">
    <location>
        <begin position="37"/>
        <end position="53"/>
    </location>
</feature>
<evidence type="ECO:0000256" key="1">
    <source>
        <dbReference type="SAM" id="MobiDB-lite"/>
    </source>
</evidence>
<dbReference type="OrthoDB" id="9818405at2"/>
<dbReference type="AlphaFoldDB" id="A0A0M2NQ25"/>
<organism evidence="2 3">
    <name type="scientific">Christensenella hongkongensis</name>
    <dbReference type="NCBI Taxonomy" id="270498"/>
    <lineage>
        <taxon>Bacteria</taxon>
        <taxon>Bacillati</taxon>
        <taxon>Bacillota</taxon>
        <taxon>Clostridia</taxon>
        <taxon>Christensenellales</taxon>
        <taxon>Christensenellaceae</taxon>
        <taxon>Christensenella</taxon>
    </lineage>
</organism>
<gene>
    <name evidence="2" type="ORF">CHK_0016</name>
</gene>
<feature type="region of interest" description="Disordered" evidence="1">
    <location>
        <begin position="120"/>
        <end position="144"/>
    </location>
</feature>